<dbReference type="AlphaFoldDB" id="A0AAD7UAA5"/>
<dbReference type="GO" id="GO:0015165">
    <property type="term" value="F:pyrimidine nucleotide-sugar transmembrane transporter activity"/>
    <property type="evidence" value="ECO:0007669"/>
    <property type="project" value="InterPro"/>
</dbReference>
<dbReference type="Proteomes" id="UP001230188">
    <property type="component" value="Unassembled WGS sequence"/>
</dbReference>
<dbReference type="NCBIfam" id="TIGR00803">
    <property type="entry name" value="nst"/>
    <property type="match status" value="1"/>
</dbReference>
<dbReference type="PANTHER" id="PTHR10231">
    <property type="entry name" value="NUCLEOTIDE-SUGAR TRANSMEMBRANE TRANSPORTER"/>
    <property type="match status" value="1"/>
</dbReference>
<protein>
    <submittedName>
        <fullName evidence="7">Uncharacterized protein</fullName>
    </submittedName>
</protein>
<sequence length="368" mass="39054">MCRGRDEVDEENMMIGGTGAKHRESLAPENNNGKLLPESDATSGVSTAGLKVLALLAIQNCAKNLVMRAAVRGDAHFLYSAAVIGTEGTKCTLSTLYVLCTGGTPKSISIYLWNERRKFLLLSVPAGIYNFQQTLEYVALKNLNAAIFSVIVQTKLLTTAVFSAAIMGRKLRKAQVISLALLTSGVMLAQLHSKGGAGELDPSMNRMTGVLATLGIAASSGFAAVYTEKVIKAAGRASEATQQSPQKSSGLAYTQIQLALTSLIIEGAWAAVSDYDNIRAHGLWYGVDFKAMLSILNSAVGGLTVAAVLKFADAVLKGYATAISVMLTGVFSYLIFGTLLSIEYLLGMVNVVASVVLYNAKNLEQHAW</sequence>
<evidence type="ECO:0000313" key="8">
    <source>
        <dbReference type="Proteomes" id="UP001230188"/>
    </source>
</evidence>
<dbReference type="EMBL" id="JAQMWT010000466">
    <property type="protein sequence ID" value="KAJ8600918.1"/>
    <property type="molecule type" value="Genomic_DNA"/>
</dbReference>
<evidence type="ECO:0000256" key="6">
    <source>
        <dbReference type="SAM" id="Phobius"/>
    </source>
</evidence>
<evidence type="ECO:0000256" key="3">
    <source>
        <dbReference type="ARBA" id="ARBA00022989"/>
    </source>
</evidence>
<feature type="transmembrane region" description="Helical" evidence="6">
    <location>
        <begin position="211"/>
        <end position="231"/>
    </location>
</feature>
<comment type="caution">
    <text evidence="7">The sequence shown here is derived from an EMBL/GenBank/DDBJ whole genome shotgun (WGS) entry which is preliminary data.</text>
</comment>
<gene>
    <name evidence="7" type="ORF">CTAYLR_005071</name>
</gene>
<feature type="transmembrane region" description="Helical" evidence="6">
    <location>
        <begin position="291"/>
        <end position="312"/>
    </location>
</feature>
<dbReference type="SUPFAM" id="SSF103481">
    <property type="entry name" value="Multidrug resistance efflux transporter EmrE"/>
    <property type="match status" value="1"/>
</dbReference>
<organism evidence="7 8">
    <name type="scientific">Chrysophaeum taylorii</name>
    <dbReference type="NCBI Taxonomy" id="2483200"/>
    <lineage>
        <taxon>Eukaryota</taxon>
        <taxon>Sar</taxon>
        <taxon>Stramenopiles</taxon>
        <taxon>Ochrophyta</taxon>
        <taxon>Pelagophyceae</taxon>
        <taxon>Pelagomonadales</taxon>
        <taxon>Pelagomonadaceae</taxon>
        <taxon>Chrysophaeum</taxon>
    </lineage>
</organism>
<keyword evidence="2 6" id="KW-0812">Transmembrane</keyword>
<name>A0AAD7UAA5_9STRA</name>
<evidence type="ECO:0000313" key="7">
    <source>
        <dbReference type="EMBL" id="KAJ8600918.1"/>
    </source>
</evidence>
<dbReference type="Pfam" id="PF04142">
    <property type="entry name" value="Nuc_sug_transp"/>
    <property type="match status" value="1"/>
</dbReference>
<dbReference type="GO" id="GO:0000139">
    <property type="term" value="C:Golgi membrane"/>
    <property type="evidence" value="ECO:0007669"/>
    <property type="project" value="InterPro"/>
</dbReference>
<feature type="transmembrane region" description="Helical" evidence="6">
    <location>
        <begin position="174"/>
        <end position="191"/>
    </location>
</feature>
<dbReference type="PIRSF" id="PIRSF005799">
    <property type="entry name" value="UDP-gal_transpt"/>
    <property type="match status" value="1"/>
</dbReference>
<dbReference type="InterPro" id="IPR007271">
    <property type="entry name" value="Nuc_sug_transpt"/>
</dbReference>
<evidence type="ECO:0000256" key="5">
    <source>
        <dbReference type="SAM" id="MobiDB-lite"/>
    </source>
</evidence>
<evidence type="ECO:0000256" key="1">
    <source>
        <dbReference type="ARBA" id="ARBA00004141"/>
    </source>
</evidence>
<dbReference type="InterPro" id="IPR037185">
    <property type="entry name" value="EmrE-like"/>
</dbReference>
<reference evidence="7" key="1">
    <citation type="submission" date="2023-01" db="EMBL/GenBank/DDBJ databases">
        <title>Metagenome sequencing of chrysophaentin producing Chrysophaeum taylorii.</title>
        <authorList>
            <person name="Davison J."/>
            <person name="Bewley C."/>
        </authorList>
    </citation>
    <scope>NUCLEOTIDE SEQUENCE</scope>
    <source>
        <strain evidence="7">NIES-1699</strain>
    </source>
</reference>
<proteinExistence type="predicted"/>
<comment type="subcellular location">
    <subcellularLocation>
        <location evidence="1">Membrane</location>
        <topology evidence="1">Multi-pass membrane protein</topology>
    </subcellularLocation>
</comment>
<feature type="region of interest" description="Disordered" evidence="5">
    <location>
        <begin position="1"/>
        <end position="38"/>
    </location>
</feature>
<keyword evidence="3 6" id="KW-1133">Transmembrane helix</keyword>
<evidence type="ECO:0000256" key="4">
    <source>
        <dbReference type="ARBA" id="ARBA00023136"/>
    </source>
</evidence>
<evidence type="ECO:0000256" key="2">
    <source>
        <dbReference type="ARBA" id="ARBA00022692"/>
    </source>
</evidence>
<accession>A0AAD7UAA5</accession>
<keyword evidence="4 6" id="KW-0472">Membrane</keyword>
<keyword evidence="8" id="KW-1185">Reference proteome</keyword>